<sequence length="173" mass="18187">MAGHPKHPATVHFPIAFTMLTGGLDALYFASTSPATAGIVASAFKTLDIQIPLALLPTLSYYSTILTLVTAIPAIVTGAMEFMPVVQRNGFSSKKAQTGALHALINDITIFGAAYNWWSRRNEAAFTPSTTNLVLSAAIVPVSAFAAYLGGNLIYKHGMGVGKGSGSKQKKSQ</sequence>
<gene>
    <name evidence="3" type="ORF">K458DRAFT_425032</name>
</gene>
<feature type="transmembrane region" description="Helical" evidence="1">
    <location>
        <begin position="59"/>
        <end position="79"/>
    </location>
</feature>
<dbReference type="OrthoDB" id="2580011at2759"/>
<feature type="transmembrane region" description="Helical" evidence="1">
    <location>
        <begin position="133"/>
        <end position="155"/>
    </location>
</feature>
<evidence type="ECO:0000256" key="1">
    <source>
        <dbReference type="SAM" id="Phobius"/>
    </source>
</evidence>
<dbReference type="InterPro" id="IPR019251">
    <property type="entry name" value="DUF2231_TM"/>
</dbReference>
<keyword evidence="4" id="KW-1185">Reference proteome</keyword>
<feature type="transmembrane region" description="Helical" evidence="1">
    <location>
        <begin position="100"/>
        <end position="118"/>
    </location>
</feature>
<evidence type="ECO:0000313" key="4">
    <source>
        <dbReference type="Proteomes" id="UP000799291"/>
    </source>
</evidence>
<proteinExistence type="predicted"/>
<protein>
    <recommendedName>
        <fullName evidence="2">DUF2231 domain-containing protein</fullName>
    </recommendedName>
</protein>
<keyword evidence="1" id="KW-0472">Membrane</keyword>
<name>A0A6G1ID79_9PLEO</name>
<dbReference type="AlphaFoldDB" id="A0A6G1ID79"/>
<feature type="domain" description="DUF2231" evidence="2">
    <location>
        <begin position="3"/>
        <end position="161"/>
    </location>
</feature>
<keyword evidence="1" id="KW-1133">Transmembrane helix</keyword>
<evidence type="ECO:0000313" key="3">
    <source>
        <dbReference type="EMBL" id="KAF2676085.1"/>
    </source>
</evidence>
<organism evidence="3 4">
    <name type="scientific">Lentithecium fluviatile CBS 122367</name>
    <dbReference type="NCBI Taxonomy" id="1168545"/>
    <lineage>
        <taxon>Eukaryota</taxon>
        <taxon>Fungi</taxon>
        <taxon>Dikarya</taxon>
        <taxon>Ascomycota</taxon>
        <taxon>Pezizomycotina</taxon>
        <taxon>Dothideomycetes</taxon>
        <taxon>Pleosporomycetidae</taxon>
        <taxon>Pleosporales</taxon>
        <taxon>Massarineae</taxon>
        <taxon>Lentitheciaceae</taxon>
        <taxon>Lentithecium</taxon>
    </lineage>
</organism>
<accession>A0A6G1ID79</accession>
<reference evidence="3" key="1">
    <citation type="journal article" date="2020" name="Stud. Mycol.">
        <title>101 Dothideomycetes genomes: a test case for predicting lifestyles and emergence of pathogens.</title>
        <authorList>
            <person name="Haridas S."/>
            <person name="Albert R."/>
            <person name="Binder M."/>
            <person name="Bloem J."/>
            <person name="Labutti K."/>
            <person name="Salamov A."/>
            <person name="Andreopoulos B."/>
            <person name="Baker S."/>
            <person name="Barry K."/>
            <person name="Bills G."/>
            <person name="Bluhm B."/>
            <person name="Cannon C."/>
            <person name="Castanera R."/>
            <person name="Culley D."/>
            <person name="Daum C."/>
            <person name="Ezra D."/>
            <person name="Gonzalez J."/>
            <person name="Henrissat B."/>
            <person name="Kuo A."/>
            <person name="Liang C."/>
            <person name="Lipzen A."/>
            <person name="Lutzoni F."/>
            <person name="Magnuson J."/>
            <person name="Mondo S."/>
            <person name="Nolan M."/>
            <person name="Ohm R."/>
            <person name="Pangilinan J."/>
            <person name="Park H.-J."/>
            <person name="Ramirez L."/>
            <person name="Alfaro M."/>
            <person name="Sun H."/>
            <person name="Tritt A."/>
            <person name="Yoshinaga Y."/>
            <person name="Zwiers L.-H."/>
            <person name="Turgeon B."/>
            <person name="Goodwin S."/>
            <person name="Spatafora J."/>
            <person name="Crous P."/>
            <person name="Grigoriev I."/>
        </authorList>
    </citation>
    <scope>NUCLEOTIDE SEQUENCE</scope>
    <source>
        <strain evidence="3">CBS 122367</strain>
    </source>
</reference>
<dbReference type="EMBL" id="MU005640">
    <property type="protein sequence ID" value="KAF2676085.1"/>
    <property type="molecule type" value="Genomic_DNA"/>
</dbReference>
<keyword evidence="1" id="KW-0812">Transmembrane</keyword>
<dbReference type="Pfam" id="PF09990">
    <property type="entry name" value="DUF2231"/>
    <property type="match status" value="1"/>
</dbReference>
<evidence type="ECO:0000259" key="2">
    <source>
        <dbReference type="Pfam" id="PF09990"/>
    </source>
</evidence>
<dbReference type="Proteomes" id="UP000799291">
    <property type="component" value="Unassembled WGS sequence"/>
</dbReference>